<dbReference type="EMBL" id="LAZR01002916">
    <property type="protein sequence ID" value="KKN24024.1"/>
    <property type="molecule type" value="Genomic_DNA"/>
</dbReference>
<proteinExistence type="predicted"/>
<keyword evidence="1" id="KW-1133">Transmembrane helix</keyword>
<reference evidence="2" key="1">
    <citation type="journal article" date="2015" name="Nature">
        <title>Complex archaea that bridge the gap between prokaryotes and eukaryotes.</title>
        <authorList>
            <person name="Spang A."/>
            <person name="Saw J.H."/>
            <person name="Jorgensen S.L."/>
            <person name="Zaremba-Niedzwiedzka K."/>
            <person name="Martijn J."/>
            <person name="Lind A.E."/>
            <person name="van Eijk R."/>
            <person name="Schleper C."/>
            <person name="Guy L."/>
            <person name="Ettema T.J."/>
        </authorList>
    </citation>
    <scope>NUCLEOTIDE SEQUENCE</scope>
</reference>
<sequence>MTETTTTTHSTKTTVIVQKDLDSDGFIDKDVTYESTNVISISTTFTTETNEFFEGSGGSRIYIGSIIEYRNSTIFNSDRSHSFIFNDYEGGDVKSTRIYEDVFPNELSEKYNLDNYQKTIYNDNNDEDPSNDLVLQAPALESLLNFTHITDDIPAIFDRRILINSLAVIDNILETSVLISIPDSKTDLDRSTATLDVIEVIPDNGKVIIDSNPRKGPSEVSVSGGRYLHYSSAQDGNYDQVFVIDENGDVLAIAIDYDYNFLVEPNKKMLTEKHILATNIVEGDVGYLMSDSRVYLKDNKKHDGIFLDPTFTDSLYDIWKTVYISSSSQLMSEVKAITSRQFVQSVQGRIVEDIAFQVVSQLIAFAASQVLHAIPVVGSVLAVVGYALIYGLISAWKAHQDAIENARDIASFTLKNPSYDSPITLSSKDAYSDLWGGTLPNIVGFSTGGVYTDTLLETDEHLFKGKLVLAPKGVKKTGPLGLRNIPISLDYTIQKGGYTMYSDFDDPRLSPYFKAPLKPTYNPLTSSVKTYAEQLIEYNEKVEKLDPELRYMTNSIMYLERAISEQTNGEYDSIYPYMTYGQGTFVPTIQFGGMVAKYPVPEFYRDYPIFIDNEYYSEVENEYSNIYKVFDAESSQIIELLPDDAIHKIYGDIAQIEAILVDTEGNEVAPEVFKTLFTFHAELGILNMSDSMYNYLQNKIALHKEEHTSIQDYDAYYILKIGVARYRSTDELGEMTQEEVNHIATMQAVDQALLEYSYQFTHAQNTQKGLSEMFYTTLVTVISTIITTIATLGVGSLASKANSASKVATEKAIAKVVASEVGKKASDVTAKEIAKTFSFVERITRNLASSTSSAGMISVMLSPVTESLQEIFVDPYLETIVTDITAKWGWSVFGQVLASSLASATRETTMGSMSQFIFGGSDQQTTIREEIKFVEQDSVEANIDTKKSSLTYKPQLSTFIKSGVSLLIGAALGGMGGPIFFGATVGMGLASIISIAEDLDVVKTITHNIVNKENLPASYYRNLETSPRIISEGLKDVVRESKISEPIGVYFDPDWKAGQIPTPGQVSGAAVLPTDPTREPYHYSVVLNTFLKVYSAEKSTLLASLSEEKLASLLLTNQKPSVRQEAFKFIQRFIKNTGAKPTFAQMTQRFPNVRSSSSIRNYIASYNEAKIINTDTITWKDLYSIMDIRKANDKKDYLYRIDASRFQTYYKTAKSASFFRARANSIKSKFNFLEANMALTEFLSDIRYDLSYKYKIYELFNELSTNNDLLAWKDISMTIKGQEAFDKGPARPSQKYIYFDRLVNVFLLNPHDVDSLGIPASNLDLLKESMYYYTVDALSKREGGLNIEKFNVIFSVLLAKNYIKGNSKPIYPMKGLISLNDLSESISTSQVKTHARHYLSDSLSNDKIFHPAIIKNLKEIVRIDNLNRFGIKSFFNRIERIGLSHVGLLSPKESVQNYVVKYRPNIYAEYHEYFKELMVPQQKEMVDITLGFDVLLQQFYSKSSNKLGIQRHHPDRDKNFYTVFEFDEDGNWKVKLLLLTNWRHFSLHATYKQFGAWNQFHRQNDLARARVKHLSELVLTRRYQSGIDYQLEFDGREALVAGNIEKIWADLDPDILDQWIEKWKDKQSMTEGDWYDTHFPAFYRNTYLPYMDNFALYLQGDSKAKNPEFWKWYLTAYLHENIYPN</sequence>
<name>A0A0F9P1T1_9ZZZZ</name>
<evidence type="ECO:0000313" key="2">
    <source>
        <dbReference type="EMBL" id="KKN24024.1"/>
    </source>
</evidence>
<evidence type="ECO:0000256" key="1">
    <source>
        <dbReference type="SAM" id="Phobius"/>
    </source>
</evidence>
<comment type="caution">
    <text evidence="2">The sequence shown here is derived from an EMBL/GenBank/DDBJ whole genome shotgun (WGS) entry which is preliminary data.</text>
</comment>
<keyword evidence="1" id="KW-0812">Transmembrane</keyword>
<accession>A0A0F9P1T1</accession>
<feature type="transmembrane region" description="Helical" evidence="1">
    <location>
        <begin position="774"/>
        <end position="798"/>
    </location>
</feature>
<gene>
    <name evidence="2" type="ORF">LCGC14_0899070</name>
</gene>
<organism evidence="2">
    <name type="scientific">marine sediment metagenome</name>
    <dbReference type="NCBI Taxonomy" id="412755"/>
    <lineage>
        <taxon>unclassified sequences</taxon>
        <taxon>metagenomes</taxon>
        <taxon>ecological metagenomes</taxon>
    </lineage>
</organism>
<protein>
    <submittedName>
        <fullName evidence="2">Uncharacterized protein</fullName>
    </submittedName>
</protein>
<keyword evidence="1" id="KW-0472">Membrane</keyword>